<comment type="caution">
    <text evidence="3">The sequence shown here is derived from an EMBL/GenBank/DDBJ whole genome shotgun (WGS) entry which is preliminary data.</text>
</comment>
<dbReference type="Gene3D" id="3.30.70.1440">
    <property type="entry name" value="Multidrug efflux transporter AcrB pore domain"/>
    <property type="match status" value="1"/>
</dbReference>
<accession>A0A084JCK4</accession>
<keyword evidence="1" id="KW-0175">Coiled coil</keyword>
<feature type="transmembrane region" description="Helical" evidence="2">
    <location>
        <begin position="1176"/>
        <end position="1199"/>
    </location>
</feature>
<feature type="transmembrane region" description="Helical" evidence="2">
    <location>
        <begin position="553"/>
        <end position="573"/>
    </location>
</feature>
<dbReference type="SUPFAM" id="SSF82714">
    <property type="entry name" value="Multidrug efflux transporter AcrB TolC docking domain, DN and DC subdomains"/>
    <property type="match status" value="2"/>
</dbReference>
<keyword evidence="2" id="KW-0812">Transmembrane</keyword>
<dbReference type="Gene3D" id="3.30.2090.10">
    <property type="entry name" value="Multidrug efflux transporter AcrB TolC docking domain, DN and DC subdomains"/>
    <property type="match status" value="3"/>
</dbReference>
<dbReference type="Gene3D" id="1.20.1640.10">
    <property type="entry name" value="Multidrug efflux transporter AcrB transmembrane domain"/>
    <property type="match status" value="3"/>
</dbReference>
<feature type="transmembrane region" description="Helical" evidence="2">
    <location>
        <begin position="656"/>
        <end position="675"/>
    </location>
</feature>
<dbReference type="InterPro" id="IPR001036">
    <property type="entry name" value="Acrflvin-R"/>
</dbReference>
<sequence length="1219" mass="132419">MLSKFSVKKPMTVIVGVVLVIILGIISFTSMTTDLLPSIDLPYVAVITAYPGASPEKVELTVTKPLEQVLSTTSGVEEINSISSENSSMVIIQFTQGTNMESAMIEMNGNVDMVKSQLDDEVGTPMLIKINPDMLPIVVASVDFDGKDITETSKKVTEEIIPEFERLDGVASVSGTGIIEESLQISLKQEKIDKLNNRILKSIDGKLSQTKAELDKAEKALQDGKVKFNEESDKQKEKLLEGSMSLSSGKSQVEQGLKLLIQGQEGLEKKRDEIKKEKENLEKVIEEQIKAGEETSAEEKLKLTQLSITLEATNKSIEEILKQKKGLEKKLSEIIGGEKQLEAGKATLNSELAKVQLQLEESEEAIKKGKEEFKIAEENAYKKAGLDGVISQSSLSSILAAENFSMPAGYITENKHEYLVKVGDQFSNVDEIENLELITLDIDGIGTVKLKDVADIGFINNSHDMYAKINGNDGILLSFQKQSTASTAEVSHDINKTIKKLLKENPDMHINQLSDQGMYIDIVINSVLNNLILGGILAIVILLVFLRDIKPTFIIAMSIPVSLLFAIGLMYFSGVTMNVISLAGLALGVGMLVDNSIVVIENIYRLRNEGMSSTKAAVYGAAQVSGAIFASTLTTICVFLPIVFTQGISRQLFTDMGLTIAYSLIASLIIALTLVPTMSSTMLTNTKEKPHKLFDKIVGIYVKLLEKALNHKIIIIGLVVVLLISSAYSAFSMGTAFMPEVDSNEIMVSIEMPKESTTIDAREMSNKVMDIILTIPDVKTVGAMQGGNGSMGLLGGNGSNKAVSMYIILKDERSNTSQQVATSIDEKTKDLNCDITVNSSNMDMSAMGGSGIEILVKGNDLDKLKEIATDLTGILENTEGTIDISNGLKDASEETRITVDKNKALKYGLTVAQVYQQVATAIKNETKSTNITINSNEYPVIVVTESKEELTRETLKDYTIKATVNGEEKEVYLKDISTISEDQALASINHKNQVRSMSVTAGIDNDHNIGLVSRDVESKISSYKLPEGYTIDITGESETINETLGDLIKMISLAIVLIYLIMVAQFQSLLSPLIVMITIPLAFTGGLLALVITGFEISMISMLGFLVLAGIVVNNGIVFVDYVNQLRLQGVDKRSALIETGKARIRPILMTALTTILGLLTLAMGIGMGADMIQPMAIVTIGGLTYATLLTLFIVPIIYDILHRKALVAVVEVEEGKNV</sequence>
<feature type="coiled-coil region" evidence="1">
    <location>
        <begin position="200"/>
        <end position="227"/>
    </location>
</feature>
<feature type="transmembrane region" description="Helical" evidence="2">
    <location>
        <begin position="12"/>
        <end position="31"/>
    </location>
</feature>
<feature type="transmembrane region" description="Helical" evidence="2">
    <location>
        <begin position="1145"/>
        <end position="1170"/>
    </location>
</feature>
<evidence type="ECO:0000256" key="1">
    <source>
        <dbReference type="SAM" id="Coils"/>
    </source>
</evidence>
<evidence type="ECO:0000256" key="2">
    <source>
        <dbReference type="SAM" id="Phobius"/>
    </source>
</evidence>
<dbReference type="Gene3D" id="3.30.70.1320">
    <property type="entry name" value="Multidrug efflux transporter AcrB pore domain like"/>
    <property type="match status" value="2"/>
</dbReference>
<proteinExistence type="predicted"/>
<dbReference type="GO" id="GO:0005886">
    <property type="term" value="C:plasma membrane"/>
    <property type="evidence" value="ECO:0007669"/>
    <property type="project" value="TreeGrafter"/>
</dbReference>
<dbReference type="PANTHER" id="PTHR32063:SF0">
    <property type="entry name" value="SWARMING MOTILITY PROTEIN SWRC"/>
    <property type="match status" value="1"/>
</dbReference>
<dbReference type="PANTHER" id="PTHR32063">
    <property type="match status" value="1"/>
</dbReference>
<feature type="transmembrane region" description="Helical" evidence="2">
    <location>
        <begin position="616"/>
        <end position="644"/>
    </location>
</feature>
<protein>
    <recommendedName>
        <fullName evidence="5">Acriflavin resistance protein</fullName>
    </recommendedName>
</protein>
<dbReference type="GO" id="GO:0042910">
    <property type="term" value="F:xenobiotic transmembrane transporter activity"/>
    <property type="evidence" value="ECO:0007669"/>
    <property type="project" value="TreeGrafter"/>
</dbReference>
<feature type="transmembrane region" description="Helical" evidence="2">
    <location>
        <begin position="579"/>
        <end position="604"/>
    </location>
</feature>
<dbReference type="Proteomes" id="UP000028542">
    <property type="component" value="Unassembled WGS sequence"/>
</dbReference>
<feature type="transmembrane region" description="Helical" evidence="2">
    <location>
        <begin position="527"/>
        <end position="546"/>
    </location>
</feature>
<dbReference type="eggNOG" id="COG0841">
    <property type="taxonomic scope" value="Bacteria"/>
</dbReference>
<evidence type="ECO:0000313" key="4">
    <source>
        <dbReference type="Proteomes" id="UP000028542"/>
    </source>
</evidence>
<keyword evidence="4" id="KW-1185">Reference proteome</keyword>
<feature type="transmembrane region" description="Helical" evidence="2">
    <location>
        <begin position="1099"/>
        <end position="1124"/>
    </location>
</feature>
<evidence type="ECO:0008006" key="5">
    <source>
        <dbReference type="Google" id="ProtNLM"/>
    </source>
</evidence>
<name>A0A084JCK4_9CLOT</name>
<dbReference type="STRING" id="318464.IO99_08655"/>
<dbReference type="Pfam" id="PF00873">
    <property type="entry name" value="ACR_tran"/>
    <property type="match status" value="2"/>
</dbReference>
<dbReference type="PRINTS" id="PR00702">
    <property type="entry name" value="ACRIFLAVINRP"/>
</dbReference>
<dbReference type="Gene3D" id="3.30.70.1430">
    <property type="entry name" value="Multidrug efflux transporter AcrB pore domain"/>
    <property type="match status" value="2"/>
</dbReference>
<organism evidence="3 4">
    <name type="scientific">Clostridium sulfidigenes</name>
    <dbReference type="NCBI Taxonomy" id="318464"/>
    <lineage>
        <taxon>Bacteria</taxon>
        <taxon>Bacillati</taxon>
        <taxon>Bacillota</taxon>
        <taxon>Clostridia</taxon>
        <taxon>Eubacteriales</taxon>
        <taxon>Clostridiaceae</taxon>
        <taxon>Clostridium</taxon>
    </lineage>
</organism>
<keyword evidence="2" id="KW-1133">Transmembrane helix</keyword>
<feature type="transmembrane region" description="Helical" evidence="2">
    <location>
        <begin position="1047"/>
        <end position="1066"/>
    </location>
</feature>
<feature type="transmembrane region" description="Helical" evidence="2">
    <location>
        <begin position="713"/>
        <end position="731"/>
    </location>
</feature>
<dbReference type="RefSeq" id="WP_035132305.1">
    <property type="nucleotide sequence ID" value="NZ_JPMD01000019.1"/>
</dbReference>
<keyword evidence="2" id="KW-0472">Membrane</keyword>
<feature type="transmembrane region" description="Helical" evidence="2">
    <location>
        <begin position="1073"/>
        <end position="1093"/>
    </location>
</feature>
<feature type="coiled-coil region" evidence="1">
    <location>
        <begin position="264"/>
        <end position="379"/>
    </location>
</feature>
<dbReference type="SUPFAM" id="SSF82693">
    <property type="entry name" value="Multidrug efflux transporter AcrB pore domain, PN1, PN2, PC1 and PC2 subdomains"/>
    <property type="match status" value="3"/>
</dbReference>
<dbReference type="EMBL" id="JPMD01000019">
    <property type="protein sequence ID" value="KEZ86688.1"/>
    <property type="molecule type" value="Genomic_DNA"/>
</dbReference>
<dbReference type="SUPFAM" id="SSF82866">
    <property type="entry name" value="Multidrug efflux transporter AcrB transmembrane domain"/>
    <property type="match status" value="2"/>
</dbReference>
<evidence type="ECO:0000313" key="3">
    <source>
        <dbReference type="EMBL" id="KEZ86688.1"/>
    </source>
</evidence>
<gene>
    <name evidence="3" type="ORF">IO99_08655</name>
</gene>
<dbReference type="AlphaFoldDB" id="A0A084JCK4"/>
<reference evidence="3 4" key="1">
    <citation type="submission" date="2014-07" db="EMBL/GenBank/DDBJ databases">
        <title>Draft genome of Clostridium sulfidigenes 113A isolated from sediments associated with methane hydrate from Krishna Godavari basin.</title>
        <authorList>
            <person name="Honkalas V.S."/>
            <person name="Dabir A.P."/>
            <person name="Arora P."/>
            <person name="Dhakephalkar P.K."/>
        </authorList>
    </citation>
    <scope>NUCLEOTIDE SEQUENCE [LARGE SCALE GENOMIC DNA]</scope>
    <source>
        <strain evidence="3 4">113A</strain>
    </source>
</reference>
<dbReference type="InterPro" id="IPR027463">
    <property type="entry name" value="AcrB_DN_DC_subdom"/>
</dbReference>